<organism evidence="2 3">
    <name type="scientific">Miscanthus lutarioriparius</name>
    <dbReference type="NCBI Taxonomy" id="422564"/>
    <lineage>
        <taxon>Eukaryota</taxon>
        <taxon>Viridiplantae</taxon>
        <taxon>Streptophyta</taxon>
        <taxon>Embryophyta</taxon>
        <taxon>Tracheophyta</taxon>
        <taxon>Spermatophyta</taxon>
        <taxon>Magnoliopsida</taxon>
        <taxon>Liliopsida</taxon>
        <taxon>Poales</taxon>
        <taxon>Poaceae</taxon>
        <taxon>PACMAD clade</taxon>
        <taxon>Panicoideae</taxon>
        <taxon>Andropogonodae</taxon>
        <taxon>Andropogoneae</taxon>
        <taxon>Saccharinae</taxon>
        <taxon>Miscanthus</taxon>
    </lineage>
</organism>
<proteinExistence type="predicted"/>
<reference evidence="2" key="1">
    <citation type="submission" date="2020-10" db="EMBL/GenBank/DDBJ databases">
        <authorList>
            <person name="Han B."/>
            <person name="Lu T."/>
            <person name="Zhao Q."/>
            <person name="Huang X."/>
            <person name="Zhao Y."/>
        </authorList>
    </citation>
    <scope>NUCLEOTIDE SEQUENCE</scope>
</reference>
<dbReference type="Proteomes" id="UP000604825">
    <property type="component" value="Unassembled WGS sequence"/>
</dbReference>
<evidence type="ECO:0000256" key="1">
    <source>
        <dbReference type="SAM" id="Coils"/>
    </source>
</evidence>
<sequence>MQIMLLEEDMKGLEEDLKGLRARVAALQDVDDVLTPESWHWAEGVEAVAQRAAEVMEEEEEAMQRALSSPLSLRLRPRDQALVAELRALAARVGALRADAEETDDYSYILKTHEEMAVAARMEDVAVHMEEWMASLAARLTCGAAEFAATPGEEAFVAAKADDARSALAWYRAGAGSLPHAGGGASQAARASY</sequence>
<accession>A0A811RA80</accession>
<name>A0A811RA80_9POAL</name>
<gene>
    <name evidence="2" type="ORF">NCGR_LOCUS50255</name>
</gene>
<evidence type="ECO:0000313" key="3">
    <source>
        <dbReference type="Proteomes" id="UP000604825"/>
    </source>
</evidence>
<protein>
    <submittedName>
        <fullName evidence="2">Uncharacterized protein</fullName>
    </submittedName>
</protein>
<comment type="caution">
    <text evidence="2">The sequence shown here is derived from an EMBL/GenBank/DDBJ whole genome shotgun (WGS) entry which is preliminary data.</text>
</comment>
<dbReference type="EMBL" id="CAJGYO010000014">
    <property type="protein sequence ID" value="CAD6266950.1"/>
    <property type="molecule type" value="Genomic_DNA"/>
</dbReference>
<evidence type="ECO:0000313" key="2">
    <source>
        <dbReference type="EMBL" id="CAD6266950.1"/>
    </source>
</evidence>
<dbReference type="AlphaFoldDB" id="A0A811RA80"/>
<keyword evidence="1" id="KW-0175">Coiled coil</keyword>
<keyword evidence="3" id="KW-1185">Reference proteome</keyword>
<feature type="coiled-coil region" evidence="1">
    <location>
        <begin position="3"/>
        <end position="69"/>
    </location>
</feature>